<dbReference type="PANTHER" id="PTHR12015:SF188">
    <property type="entry name" value="C-X-C MOTIF CHEMOKINE 10"/>
    <property type="match status" value="1"/>
</dbReference>
<keyword evidence="8" id="KW-1015">Disulfide bond</keyword>
<reference evidence="13" key="1">
    <citation type="journal article" date="2013" name="Science">
        <title>Comparative analysis of bat genomes provides insight into the evolution of flight and immunity.</title>
        <authorList>
            <person name="Zhang G."/>
            <person name="Cowled C."/>
            <person name="Shi Z."/>
            <person name="Huang Z."/>
            <person name="Bishop-Lilly K.A."/>
            <person name="Fang X."/>
            <person name="Wynne J.W."/>
            <person name="Xiong Z."/>
            <person name="Baker M.L."/>
            <person name="Zhao W."/>
            <person name="Tachedjian M."/>
            <person name="Zhu Y."/>
            <person name="Zhou P."/>
            <person name="Jiang X."/>
            <person name="Ng J."/>
            <person name="Yang L."/>
            <person name="Wu L."/>
            <person name="Xiao J."/>
            <person name="Feng Y."/>
            <person name="Chen Y."/>
            <person name="Sun X."/>
            <person name="Zhang Y."/>
            <person name="Marsh G.A."/>
            <person name="Crameri G."/>
            <person name="Broder C.C."/>
            <person name="Frey K.G."/>
            <person name="Wang L.F."/>
            <person name="Wang J."/>
        </authorList>
    </citation>
    <scope>NUCLEOTIDE SEQUENCE [LARGE SCALE GENOMIC DNA]</scope>
</reference>
<keyword evidence="3 10" id="KW-0145">Chemotaxis</keyword>
<accession>L5MFJ3</accession>
<dbReference type="GO" id="GO:0030593">
    <property type="term" value="P:neutrophil chemotaxis"/>
    <property type="evidence" value="ECO:0007669"/>
    <property type="project" value="UniProtKB-ARBA"/>
</dbReference>
<keyword evidence="7" id="KW-0164">Citrullination</keyword>
<evidence type="ECO:0000313" key="12">
    <source>
        <dbReference type="EMBL" id="ELK37107.1"/>
    </source>
</evidence>
<evidence type="ECO:0000259" key="11">
    <source>
        <dbReference type="SMART" id="SM00199"/>
    </source>
</evidence>
<evidence type="ECO:0000313" key="13">
    <source>
        <dbReference type="Proteomes" id="UP000010556"/>
    </source>
</evidence>
<dbReference type="PROSITE" id="PS00471">
    <property type="entry name" value="SMALL_CYTOKINES_CXC"/>
    <property type="match status" value="1"/>
</dbReference>
<dbReference type="InterPro" id="IPR036048">
    <property type="entry name" value="Interleukin_8-like_sf"/>
</dbReference>
<gene>
    <name evidence="12" type="ORF">MDA_GLEAN10010656</name>
</gene>
<dbReference type="GO" id="GO:0006955">
    <property type="term" value="P:immune response"/>
    <property type="evidence" value="ECO:0007669"/>
    <property type="project" value="InterPro"/>
</dbReference>
<organism evidence="12 13">
    <name type="scientific">Myotis davidii</name>
    <name type="common">David's myotis</name>
    <dbReference type="NCBI Taxonomy" id="225400"/>
    <lineage>
        <taxon>Eukaryota</taxon>
        <taxon>Metazoa</taxon>
        <taxon>Chordata</taxon>
        <taxon>Craniata</taxon>
        <taxon>Vertebrata</taxon>
        <taxon>Euteleostomi</taxon>
        <taxon>Mammalia</taxon>
        <taxon>Eutheria</taxon>
        <taxon>Laurasiatheria</taxon>
        <taxon>Chiroptera</taxon>
        <taxon>Yangochiroptera</taxon>
        <taxon>Vespertilionidae</taxon>
        <taxon>Myotis</taxon>
    </lineage>
</organism>
<dbReference type="FunFam" id="2.40.50.40:FF:000004">
    <property type="entry name" value="C-X-C motif chemokine"/>
    <property type="match status" value="1"/>
</dbReference>
<feature type="domain" description="Chemokine interleukin-8-like" evidence="11">
    <location>
        <begin position="27"/>
        <end position="89"/>
    </location>
</feature>
<comment type="similarity">
    <text evidence="2 10">Belongs to the intercrine alpha (chemokine CxC) family.</text>
</comment>
<dbReference type="Proteomes" id="UP000010556">
    <property type="component" value="Unassembled WGS sequence"/>
</dbReference>
<dbReference type="GO" id="GO:0005615">
    <property type="term" value="C:extracellular space"/>
    <property type="evidence" value="ECO:0007669"/>
    <property type="project" value="UniProtKB-UniRule"/>
</dbReference>
<dbReference type="GO" id="GO:0008009">
    <property type="term" value="F:chemokine activity"/>
    <property type="evidence" value="ECO:0007669"/>
    <property type="project" value="InterPro"/>
</dbReference>
<dbReference type="InterPro" id="IPR001089">
    <property type="entry name" value="Chemokine_CXC"/>
</dbReference>
<evidence type="ECO:0000256" key="8">
    <source>
        <dbReference type="ARBA" id="ARBA00023157"/>
    </source>
</evidence>
<evidence type="ECO:0000256" key="1">
    <source>
        <dbReference type="ARBA" id="ARBA00004613"/>
    </source>
</evidence>
<dbReference type="Pfam" id="PF00048">
    <property type="entry name" value="IL8"/>
    <property type="match status" value="1"/>
</dbReference>
<evidence type="ECO:0000256" key="6">
    <source>
        <dbReference type="ARBA" id="ARBA00022729"/>
    </source>
</evidence>
<evidence type="ECO:0000256" key="2">
    <source>
        <dbReference type="ARBA" id="ARBA00010665"/>
    </source>
</evidence>
<evidence type="ECO:0000256" key="4">
    <source>
        <dbReference type="ARBA" id="ARBA00022514"/>
    </source>
</evidence>
<comment type="subcellular location">
    <subcellularLocation>
        <location evidence="1 10">Secreted</location>
    </subcellularLocation>
</comment>
<dbReference type="PRINTS" id="PR00437">
    <property type="entry name" value="SMALLCYTKCXC"/>
</dbReference>
<proteinExistence type="inferred from homology"/>
<dbReference type="CDD" id="cd00273">
    <property type="entry name" value="Chemokine_CXC"/>
    <property type="match status" value="1"/>
</dbReference>
<name>L5MFJ3_MYODS</name>
<feature type="signal peptide" evidence="10">
    <location>
        <begin position="1"/>
        <end position="21"/>
    </location>
</feature>
<dbReference type="GO" id="GO:0042119">
    <property type="term" value="P:neutrophil activation"/>
    <property type="evidence" value="ECO:0007669"/>
    <property type="project" value="UniProtKB-ARBA"/>
</dbReference>
<dbReference type="Gene3D" id="2.40.50.40">
    <property type="match status" value="2"/>
</dbReference>
<evidence type="ECO:0000256" key="9">
    <source>
        <dbReference type="ARBA" id="ARBA00023198"/>
    </source>
</evidence>
<keyword evidence="9" id="KW-0395">Inflammatory response</keyword>
<keyword evidence="4 10" id="KW-0202">Cytokine</keyword>
<sequence length="135" mass="15307">MNQRAVLIFCLILLTLSETQGIPLNRTTRCSCIKISNQPVNPRSLEKLEMIPASPSCPRVEIIATMKKNGEKICLNPESKIIKNILKAINKKSATMKNGTQTCLNPDSTNVKKLMKEWEKQVGEKKEQFFFSLRN</sequence>
<dbReference type="GO" id="GO:0006954">
    <property type="term" value="P:inflammatory response"/>
    <property type="evidence" value="ECO:0007669"/>
    <property type="project" value="UniProtKB-KW"/>
</dbReference>
<dbReference type="AlphaFoldDB" id="L5MFJ3"/>
<evidence type="ECO:0000256" key="3">
    <source>
        <dbReference type="ARBA" id="ARBA00022500"/>
    </source>
</evidence>
<dbReference type="SUPFAM" id="SSF54117">
    <property type="entry name" value="Interleukin 8-like chemokines"/>
    <property type="match status" value="2"/>
</dbReference>
<dbReference type="InterPro" id="IPR018048">
    <property type="entry name" value="Chemokine_CXC_CS"/>
</dbReference>
<feature type="chain" id="PRO_5005138989" description="C-X-C motif chemokine" evidence="10">
    <location>
        <begin position="22"/>
        <end position="135"/>
    </location>
</feature>
<evidence type="ECO:0000256" key="10">
    <source>
        <dbReference type="RuleBase" id="RU361149"/>
    </source>
</evidence>
<keyword evidence="13" id="KW-1185">Reference proteome</keyword>
<dbReference type="PRINTS" id="PR00436">
    <property type="entry name" value="INTERLEUKIN8"/>
</dbReference>
<evidence type="ECO:0000256" key="5">
    <source>
        <dbReference type="ARBA" id="ARBA00022525"/>
    </source>
</evidence>
<dbReference type="InterPro" id="IPR039809">
    <property type="entry name" value="Chemokine_b/g/d"/>
</dbReference>
<keyword evidence="5 10" id="KW-0964">Secreted</keyword>
<dbReference type="EMBL" id="KB100892">
    <property type="protein sequence ID" value="ELK37107.1"/>
    <property type="molecule type" value="Genomic_DNA"/>
</dbReference>
<keyword evidence="6 10" id="KW-0732">Signal</keyword>
<dbReference type="SMART" id="SM00199">
    <property type="entry name" value="SCY"/>
    <property type="match status" value="1"/>
</dbReference>
<evidence type="ECO:0000256" key="7">
    <source>
        <dbReference type="ARBA" id="ARBA00022934"/>
    </source>
</evidence>
<dbReference type="InterPro" id="IPR001811">
    <property type="entry name" value="Chemokine_IL8-like_dom"/>
</dbReference>
<dbReference type="eggNOG" id="ENOG502S7MM">
    <property type="taxonomic scope" value="Eukaryota"/>
</dbReference>
<protein>
    <recommendedName>
        <fullName evidence="10">C-X-C motif chemokine</fullName>
    </recommendedName>
</protein>
<dbReference type="InterPro" id="IPR033899">
    <property type="entry name" value="CXC_Chemokine_domain"/>
</dbReference>
<dbReference type="PANTHER" id="PTHR12015">
    <property type="entry name" value="SMALL INDUCIBLE CYTOKINE A"/>
    <property type="match status" value="1"/>
</dbReference>